<dbReference type="SUPFAM" id="SSF56935">
    <property type="entry name" value="Porins"/>
    <property type="match status" value="1"/>
</dbReference>
<dbReference type="RefSeq" id="WP_090390285.1">
    <property type="nucleotide sequence ID" value="NZ_FMZO01000005.1"/>
</dbReference>
<dbReference type="Proteomes" id="UP000198757">
    <property type="component" value="Unassembled WGS sequence"/>
</dbReference>
<keyword evidence="4" id="KW-0410">Iron transport</keyword>
<evidence type="ECO:0000313" key="16">
    <source>
        <dbReference type="EMBL" id="SDD05441.1"/>
    </source>
</evidence>
<keyword evidence="6" id="KW-0408">Iron</keyword>
<evidence type="ECO:0000256" key="6">
    <source>
        <dbReference type="ARBA" id="ARBA00023004"/>
    </source>
</evidence>
<feature type="signal peptide" evidence="13">
    <location>
        <begin position="1"/>
        <end position="20"/>
    </location>
</feature>
<dbReference type="AlphaFoldDB" id="A0A1G6RLY2"/>
<dbReference type="GO" id="GO:0006826">
    <property type="term" value="P:iron ion transport"/>
    <property type="evidence" value="ECO:0007669"/>
    <property type="project" value="UniProtKB-KW"/>
</dbReference>
<keyword evidence="17" id="KW-1185">Reference proteome</keyword>
<dbReference type="InterPro" id="IPR012910">
    <property type="entry name" value="Plug_dom"/>
</dbReference>
<proteinExistence type="inferred from homology"/>
<dbReference type="PANTHER" id="PTHR32552">
    <property type="entry name" value="FERRICHROME IRON RECEPTOR-RELATED"/>
    <property type="match status" value="1"/>
</dbReference>
<evidence type="ECO:0000256" key="8">
    <source>
        <dbReference type="ARBA" id="ARBA00023077"/>
    </source>
</evidence>
<evidence type="ECO:0000256" key="5">
    <source>
        <dbReference type="ARBA" id="ARBA00022692"/>
    </source>
</evidence>
<comment type="similarity">
    <text evidence="11 12">Belongs to the TonB-dependent receptor family.</text>
</comment>
<evidence type="ECO:0000256" key="3">
    <source>
        <dbReference type="ARBA" id="ARBA00022452"/>
    </source>
</evidence>
<keyword evidence="3 11" id="KW-1134">Transmembrane beta strand</keyword>
<dbReference type="InterPro" id="IPR000531">
    <property type="entry name" value="Beta-barrel_TonB"/>
</dbReference>
<dbReference type="GO" id="GO:0009279">
    <property type="term" value="C:cell outer membrane"/>
    <property type="evidence" value="ECO:0007669"/>
    <property type="project" value="UniProtKB-SubCell"/>
</dbReference>
<evidence type="ECO:0000313" key="17">
    <source>
        <dbReference type="Proteomes" id="UP000198757"/>
    </source>
</evidence>
<evidence type="ECO:0000256" key="11">
    <source>
        <dbReference type="PROSITE-ProRule" id="PRU01360"/>
    </source>
</evidence>
<evidence type="ECO:0000256" key="1">
    <source>
        <dbReference type="ARBA" id="ARBA00004571"/>
    </source>
</evidence>
<evidence type="ECO:0000259" key="15">
    <source>
        <dbReference type="Pfam" id="PF07715"/>
    </source>
</evidence>
<keyword evidence="7" id="KW-0406">Ion transport</keyword>
<dbReference type="Gene3D" id="2.60.40.1120">
    <property type="entry name" value="Carboxypeptidase-like, regulatory domain"/>
    <property type="match status" value="1"/>
</dbReference>
<keyword evidence="8 12" id="KW-0798">TonB box</keyword>
<keyword evidence="13" id="KW-0732">Signal</keyword>
<evidence type="ECO:0000259" key="14">
    <source>
        <dbReference type="Pfam" id="PF00593"/>
    </source>
</evidence>
<dbReference type="Pfam" id="PF07715">
    <property type="entry name" value="Plug"/>
    <property type="match status" value="1"/>
</dbReference>
<dbReference type="CDD" id="cd01347">
    <property type="entry name" value="ligand_gated_channel"/>
    <property type="match status" value="1"/>
</dbReference>
<evidence type="ECO:0000256" key="10">
    <source>
        <dbReference type="ARBA" id="ARBA00023237"/>
    </source>
</evidence>
<feature type="chain" id="PRO_5011500503" evidence="13">
    <location>
        <begin position="21"/>
        <end position="786"/>
    </location>
</feature>
<keyword evidence="2 11" id="KW-0813">Transport</keyword>
<dbReference type="STRING" id="1285928.SAMN04487894_105324"/>
<dbReference type="SUPFAM" id="SSF49464">
    <property type="entry name" value="Carboxypeptidase regulatory domain-like"/>
    <property type="match status" value="1"/>
</dbReference>
<keyword evidence="5 11" id="KW-0812">Transmembrane</keyword>
<dbReference type="Pfam" id="PF00593">
    <property type="entry name" value="TonB_dep_Rec_b-barrel"/>
    <property type="match status" value="1"/>
</dbReference>
<comment type="subcellular location">
    <subcellularLocation>
        <location evidence="1 11">Cell outer membrane</location>
        <topology evidence="1 11">Multi-pass membrane protein</topology>
    </subcellularLocation>
</comment>
<dbReference type="OrthoDB" id="9775095at2"/>
<dbReference type="InterPro" id="IPR036942">
    <property type="entry name" value="Beta-barrel_TonB_sf"/>
</dbReference>
<accession>A0A1G6RLY2</accession>
<dbReference type="Gene3D" id="2.40.170.20">
    <property type="entry name" value="TonB-dependent receptor, beta-barrel domain"/>
    <property type="match status" value="1"/>
</dbReference>
<name>A0A1G6RLY2_NIADE</name>
<evidence type="ECO:0000256" key="9">
    <source>
        <dbReference type="ARBA" id="ARBA00023136"/>
    </source>
</evidence>
<sequence>MTVRSFFVTILLFLFTNIYAQTTISGRVTDEQFRPLKQVTVHLLNTPVTVTSNEAGDFTINDIDAGPYTIRLSAVGYATAAEDINIQAGHSNVFHFRLTPSAQQLEAITVTAQKKEELQQQVPVSITVLSAAQVADARLWNSKELTALVPNLASGHSGDQRNITSIRGITSTSYDPAVATYIDGVNQFGLDTYISQLWDVERIEVLRGPQGTLYGRNAMGGVINILTKQPANTPNGFVELNAGNYNQWRYSMGIRTPLIKDRLFLGAAGSGYHTDGYYRNRYNDTPFDKQKLFTGNVYLKYTSKKSWNVLLNVKQQQQQNNGAFPIVPGADEAFAAPYQLDQNATGKMMDRTWNASLALTHWGRKLHFSTQAAWQNNYRYYKAPLDGDFSPLDAVTIGNDYGHKWNNVKVLTHELKLGSGTDRSSKINWTAGTYFFHQYNPVKQSTHFGKDAGLLGVPDTDFSTISISRGRNTGFALFGQLDRKIAGKLTAFAGLRYDYEHRHLAIRGEYQKDQEAALVTLPDTAASVRSNAVTPRLGLLYPVAKNSQAFANYSRGFRTGGLTQLSSDPSQPPLYPYRPEYSNNIEAGIKNTFLDNRLRLNITFFLSHINDVQVPTLVMPDAITITKNTGALASKGAELEAAFKPVKGLQVDYNLGYTNATYRSLRVAQNGNEVDLAGRKQLFTPDVTSMLALQYSYWIPEKRRIKMTARAEWIYLGEQYFDLSNHIRQAPYSLINARAGISTKQVELFFWMRNAAGKKYIEYAYDFGAVHLGDPQTYGVTLRTQF</sequence>
<protein>
    <submittedName>
        <fullName evidence="16">Iron complex outermembrane recepter protein</fullName>
    </submittedName>
</protein>
<evidence type="ECO:0000256" key="7">
    <source>
        <dbReference type="ARBA" id="ARBA00023065"/>
    </source>
</evidence>
<dbReference type="Pfam" id="PF13620">
    <property type="entry name" value="CarboxypepD_reg"/>
    <property type="match status" value="1"/>
</dbReference>
<dbReference type="PANTHER" id="PTHR32552:SF81">
    <property type="entry name" value="TONB-DEPENDENT OUTER MEMBRANE RECEPTOR"/>
    <property type="match status" value="1"/>
</dbReference>
<keyword evidence="10 11" id="KW-0998">Cell outer membrane</keyword>
<evidence type="ECO:0000256" key="13">
    <source>
        <dbReference type="SAM" id="SignalP"/>
    </source>
</evidence>
<reference evidence="17" key="1">
    <citation type="submission" date="2016-10" db="EMBL/GenBank/DDBJ databases">
        <authorList>
            <person name="Varghese N."/>
            <person name="Submissions S."/>
        </authorList>
    </citation>
    <scope>NUCLEOTIDE SEQUENCE [LARGE SCALE GENOMIC DNA]</scope>
    <source>
        <strain evidence="17">DSM 25811 / CCM 8410 / LMG 26954 / E90</strain>
    </source>
</reference>
<keyword evidence="9 11" id="KW-0472">Membrane</keyword>
<evidence type="ECO:0000256" key="2">
    <source>
        <dbReference type="ARBA" id="ARBA00022448"/>
    </source>
</evidence>
<dbReference type="PROSITE" id="PS52016">
    <property type="entry name" value="TONB_DEPENDENT_REC_3"/>
    <property type="match status" value="1"/>
</dbReference>
<gene>
    <name evidence="16" type="ORF">SAMN04487894_105324</name>
</gene>
<organism evidence="16 17">
    <name type="scientific">Niabella drilacis (strain DSM 25811 / CCM 8410 / CCUG 62505 / LMG 26954 / E90)</name>
    <dbReference type="NCBI Taxonomy" id="1285928"/>
    <lineage>
        <taxon>Bacteria</taxon>
        <taxon>Pseudomonadati</taxon>
        <taxon>Bacteroidota</taxon>
        <taxon>Chitinophagia</taxon>
        <taxon>Chitinophagales</taxon>
        <taxon>Chitinophagaceae</taxon>
        <taxon>Niabella</taxon>
    </lineage>
</organism>
<evidence type="ECO:0000256" key="4">
    <source>
        <dbReference type="ARBA" id="ARBA00022496"/>
    </source>
</evidence>
<feature type="domain" description="TonB-dependent receptor-like beta-barrel" evidence="14">
    <location>
        <begin position="284"/>
        <end position="754"/>
    </location>
</feature>
<dbReference type="InterPro" id="IPR008969">
    <property type="entry name" value="CarboxyPept-like_regulatory"/>
</dbReference>
<dbReference type="InterPro" id="IPR039426">
    <property type="entry name" value="TonB-dep_rcpt-like"/>
</dbReference>
<evidence type="ECO:0000256" key="12">
    <source>
        <dbReference type="RuleBase" id="RU003357"/>
    </source>
</evidence>
<dbReference type="EMBL" id="FMZO01000005">
    <property type="protein sequence ID" value="SDD05441.1"/>
    <property type="molecule type" value="Genomic_DNA"/>
</dbReference>
<feature type="domain" description="TonB-dependent receptor plug" evidence="15">
    <location>
        <begin position="119"/>
        <end position="222"/>
    </location>
</feature>